<feature type="region of interest" description="Disordered" evidence="1">
    <location>
        <begin position="1"/>
        <end position="35"/>
    </location>
</feature>
<dbReference type="EMBL" id="JAVRRA010003021">
    <property type="protein sequence ID" value="KAK5276899.1"/>
    <property type="molecule type" value="Genomic_DNA"/>
</dbReference>
<gene>
    <name evidence="3" type="ORF">LTR16_010533</name>
</gene>
<evidence type="ECO:0000313" key="4">
    <source>
        <dbReference type="Proteomes" id="UP001357485"/>
    </source>
</evidence>
<feature type="non-terminal residue" evidence="3">
    <location>
        <position position="195"/>
    </location>
</feature>
<accession>A0ABR0M412</accession>
<reference evidence="3 4" key="1">
    <citation type="submission" date="2023-08" db="EMBL/GenBank/DDBJ databases">
        <title>Black Yeasts Isolated from many extreme environments.</title>
        <authorList>
            <person name="Coleine C."/>
            <person name="Stajich J.E."/>
            <person name="Selbmann L."/>
        </authorList>
    </citation>
    <scope>NUCLEOTIDE SEQUENCE [LARGE SCALE GENOMIC DNA]</scope>
    <source>
        <strain evidence="3 4">CCFEE 536</strain>
    </source>
</reference>
<feature type="compositionally biased region" description="Low complexity" evidence="1">
    <location>
        <begin position="1"/>
        <end position="17"/>
    </location>
</feature>
<keyword evidence="4" id="KW-1185">Reference proteome</keyword>
<dbReference type="PANTHER" id="PTHR39613">
    <property type="entry name" value="ANCHORED CELL WALL PROTEIN, PUTATIVE (AFU_ORTHOLOGUE AFUA_4G08960)-RELATED"/>
    <property type="match status" value="1"/>
</dbReference>
<feature type="non-terminal residue" evidence="3">
    <location>
        <position position="1"/>
    </location>
</feature>
<evidence type="ECO:0000256" key="1">
    <source>
        <dbReference type="SAM" id="MobiDB-lite"/>
    </source>
</evidence>
<dbReference type="PANTHER" id="PTHR39613:SF1">
    <property type="entry name" value="ANCHORED CELL WALL PROTEIN, PUTATIVE (AFU_ORTHOLOGUE AFUA_4G08960)-RELATED"/>
    <property type="match status" value="1"/>
</dbReference>
<organism evidence="3 4">
    <name type="scientific">Cryomyces antarcticus</name>
    <dbReference type="NCBI Taxonomy" id="329879"/>
    <lineage>
        <taxon>Eukaryota</taxon>
        <taxon>Fungi</taxon>
        <taxon>Dikarya</taxon>
        <taxon>Ascomycota</taxon>
        <taxon>Pezizomycotina</taxon>
        <taxon>Dothideomycetes</taxon>
        <taxon>Dothideomycetes incertae sedis</taxon>
        <taxon>Cryomyces</taxon>
    </lineage>
</organism>
<evidence type="ECO:0000259" key="2">
    <source>
        <dbReference type="Pfam" id="PF09792"/>
    </source>
</evidence>
<feature type="domain" description="Ubiquitin 3 binding protein But2 C-terminal" evidence="2">
    <location>
        <begin position="47"/>
        <end position="187"/>
    </location>
</feature>
<name>A0ABR0M412_9PEZI</name>
<feature type="compositionally biased region" description="Low complexity" evidence="1">
    <location>
        <begin position="25"/>
        <end position="35"/>
    </location>
</feature>
<dbReference type="Pfam" id="PF09792">
    <property type="entry name" value="But2"/>
    <property type="match status" value="1"/>
</dbReference>
<comment type="caution">
    <text evidence="3">The sequence shown here is derived from an EMBL/GenBank/DDBJ whole genome shotgun (WGS) entry which is preliminary data.</text>
</comment>
<evidence type="ECO:0000313" key="3">
    <source>
        <dbReference type="EMBL" id="KAK5276899.1"/>
    </source>
</evidence>
<protein>
    <recommendedName>
        <fullName evidence="2">Ubiquitin 3 binding protein But2 C-terminal domain-containing protein</fullName>
    </recommendedName>
</protein>
<dbReference type="Proteomes" id="UP001357485">
    <property type="component" value="Unassembled WGS sequence"/>
</dbReference>
<proteinExistence type="predicted"/>
<dbReference type="InterPro" id="IPR018620">
    <property type="entry name" value="Ubiquitin3-bd_protein_But2_C"/>
</dbReference>
<sequence length="195" mass="19881">AGSASAPAGSPPQSVASTLATVTKTSAPASNTASASSCPADLSGSYEFPHLIVPVDSSAPDKAYGTSYNGKISSTVSSIFNFDIPASDAGKTCSLVFLLPAHDQLQTSAYTLTGSGGISVAELTAPATEQTTYNTVPKVAVELGTTQVKEGGAYVVTSHACGAGQRIAFEVRATGSLKLDFFQDYNPSPLGFYVR</sequence>